<comment type="caution">
    <text evidence="3">The sequence shown here is derived from an EMBL/GenBank/DDBJ whole genome shotgun (WGS) entry which is preliminary data.</text>
</comment>
<dbReference type="Proteomes" id="UP000265618">
    <property type="component" value="Unassembled WGS sequence"/>
</dbReference>
<accession>A0A9K3DC54</accession>
<feature type="non-terminal residue" evidence="3">
    <location>
        <position position="1"/>
    </location>
</feature>
<feature type="signal peptide" evidence="2">
    <location>
        <begin position="1"/>
        <end position="24"/>
    </location>
</feature>
<evidence type="ECO:0000313" key="3">
    <source>
        <dbReference type="EMBL" id="GIQ92031.1"/>
    </source>
</evidence>
<dbReference type="AlphaFoldDB" id="A0A9K3DC54"/>
<keyword evidence="4" id="KW-1185">Reference proteome</keyword>
<keyword evidence="2" id="KW-0732">Signal</keyword>
<organism evidence="3 4">
    <name type="scientific">Kipferlia bialata</name>
    <dbReference type="NCBI Taxonomy" id="797122"/>
    <lineage>
        <taxon>Eukaryota</taxon>
        <taxon>Metamonada</taxon>
        <taxon>Carpediemonas-like organisms</taxon>
        <taxon>Kipferlia</taxon>
    </lineage>
</organism>
<feature type="chain" id="PRO_5039923025" evidence="2">
    <location>
        <begin position="25"/>
        <end position="109"/>
    </location>
</feature>
<reference evidence="3 4" key="1">
    <citation type="journal article" date="2018" name="PLoS ONE">
        <title>The draft genome of Kipferlia bialata reveals reductive genome evolution in fornicate parasites.</title>
        <authorList>
            <person name="Tanifuji G."/>
            <person name="Takabayashi S."/>
            <person name="Kume K."/>
            <person name="Takagi M."/>
            <person name="Nakayama T."/>
            <person name="Kamikawa R."/>
            <person name="Inagaki Y."/>
            <person name="Hashimoto T."/>
        </authorList>
    </citation>
    <scope>NUCLEOTIDE SEQUENCE [LARGE SCALE GENOMIC DNA]</scope>
    <source>
        <strain evidence="3">NY0173</strain>
    </source>
</reference>
<sequence>MLLIIGAILLVCVLVGICVCVSNANEKKTEGVQPMDSVTTKTPVLSMGATPSAPSVSPPPTLTKAMLDSMSTQQLQMQLQMQQMQMQQLYGVGGSVGGGMSMPQSVMPM</sequence>
<protein>
    <submittedName>
        <fullName evidence="3">Uncharacterized protein</fullName>
    </submittedName>
</protein>
<feature type="region of interest" description="Disordered" evidence="1">
    <location>
        <begin position="42"/>
        <end position="61"/>
    </location>
</feature>
<name>A0A9K3DC54_9EUKA</name>
<proteinExistence type="predicted"/>
<evidence type="ECO:0000256" key="1">
    <source>
        <dbReference type="SAM" id="MobiDB-lite"/>
    </source>
</evidence>
<dbReference type="EMBL" id="BDIP01008820">
    <property type="protein sequence ID" value="GIQ92031.1"/>
    <property type="molecule type" value="Genomic_DNA"/>
</dbReference>
<evidence type="ECO:0000256" key="2">
    <source>
        <dbReference type="SAM" id="SignalP"/>
    </source>
</evidence>
<gene>
    <name evidence="3" type="ORF">KIPB_015566</name>
</gene>
<evidence type="ECO:0000313" key="4">
    <source>
        <dbReference type="Proteomes" id="UP000265618"/>
    </source>
</evidence>